<dbReference type="Proteomes" id="UP000054565">
    <property type="component" value="Unassembled WGS sequence"/>
</dbReference>
<name>A0A0J6Y9K9_COCIT</name>
<sequence>MASSRSFGRQQVALRIQSNLQKTPHGTAEAGDGEYRNAHGMQWTGSSPRDISLPSPAVGLRNPLHLLLKRQQGFSRLGGAAEDIFQDPTVGEDRQGSPSSIHALPQSRCHFVHTVVETVKPQGAANCPFGPRTTTRRHTQSRWNTVKATPRARVVPGEAGTGVIGKRGTPGSCR</sequence>
<evidence type="ECO:0000313" key="1">
    <source>
        <dbReference type="EMBL" id="KMP03473.1"/>
    </source>
</evidence>
<protein>
    <submittedName>
        <fullName evidence="1">Uncharacterized protein</fullName>
    </submittedName>
</protein>
<dbReference type="EMBL" id="DS028094">
    <property type="protein sequence ID" value="KMP03473.1"/>
    <property type="molecule type" value="Genomic_DNA"/>
</dbReference>
<dbReference type="AlphaFoldDB" id="A0A0J6Y9K9"/>
<proteinExistence type="predicted"/>
<reference evidence="2" key="1">
    <citation type="journal article" date="2010" name="Genome Res.">
        <title>Population genomic sequencing of Coccidioides fungi reveals recent hybridization and transposon control.</title>
        <authorList>
            <person name="Neafsey D.E."/>
            <person name="Barker B.M."/>
            <person name="Sharpton T.J."/>
            <person name="Stajich J.E."/>
            <person name="Park D.J."/>
            <person name="Whiston E."/>
            <person name="Hung C.-Y."/>
            <person name="McMahan C."/>
            <person name="White J."/>
            <person name="Sykes S."/>
            <person name="Heiman D."/>
            <person name="Young S."/>
            <person name="Zeng Q."/>
            <person name="Abouelleil A."/>
            <person name="Aftuck L."/>
            <person name="Bessette D."/>
            <person name="Brown A."/>
            <person name="FitzGerald M."/>
            <person name="Lui A."/>
            <person name="Macdonald J.P."/>
            <person name="Priest M."/>
            <person name="Orbach M.J."/>
            <person name="Galgiani J.N."/>
            <person name="Kirkland T.N."/>
            <person name="Cole G.T."/>
            <person name="Birren B.W."/>
            <person name="Henn M.R."/>
            <person name="Taylor J.W."/>
            <person name="Rounsley S.D."/>
        </authorList>
    </citation>
    <scope>NUCLEOTIDE SEQUENCE [LARGE SCALE GENOMIC DNA]</scope>
    <source>
        <strain evidence="2">RMSCC 2394</strain>
    </source>
</reference>
<evidence type="ECO:0000313" key="2">
    <source>
        <dbReference type="Proteomes" id="UP000054565"/>
    </source>
</evidence>
<gene>
    <name evidence="1" type="ORF">CIRG_03165</name>
</gene>
<organism evidence="1 2">
    <name type="scientific">Coccidioides immitis RMSCC 2394</name>
    <dbReference type="NCBI Taxonomy" id="404692"/>
    <lineage>
        <taxon>Eukaryota</taxon>
        <taxon>Fungi</taxon>
        <taxon>Dikarya</taxon>
        <taxon>Ascomycota</taxon>
        <taxon>Pezizomycotina</taxon>
        <taxon>Eurotiomycetes</taxon>
        <taxon>Eurotiomycetidae</taxon>
        <taxon>Onygenales</taxon>
        <taxon>Onygenaceae</taxon>
        <taxon>Coccidioides</taxon>
    </lineage>
</organism>
<accession>A0A0J6Y9K9</accession>